<dbReference type="EMBL" id="CAJNOJ010000511">
    <property type="protein sequence ID" value="CAF1472304.1"/>
    <property type="molecule type" value="Genomic_DNA"/>
</dbReference>
<organism evidence="2 3">
    <name type="scientific">Adineta ricciae</name>
    <name type="common">Rotifer</name>
    <dbReference type="NCBI Taxonomy" id="249248"/>
    <lineage>
        <taxon>Eukaryota</taxon>
        <taxon>Metazoa</taxon>
        <taxon>Spiralia</taxon>
        <taxon>Gnathifera</taxon>
        <taxon>Rotifera</taxon>
        <taxon>Eurotatoria</taxon>
        <taxon>Bdelloidea</taxon>
        <taxon>Adinetida</taxon>
        <taxon>Adinetidae</taxon>
        <taxon>Adineta</taxon>
    </lineage>
</organism>
<feature type="region of interest" description="Disordered" evidence="1">
    <location>
        <begin position="71"/>
        <end position="98"/>
    </location>
</feature>
<evidence type="ECO:0000313" key="3">
    <source>
        <dbReference type="Proteomes" id="UP000663852"/>
    </source>
</evidence>
<sequence>MATNNGCSSEQFVIPVNQSSTPFVLKVLITNIFQIAGLFVEIQLIMFIEIKHNSIIELKWPSLRSAITPVERPHSHTSNTEPMHIDNSHTHAAVAHPR</sequence>
<accession>A0A815R641</accession>
<proteinExistence type="predicted"/>
<evidence type="ECO:0000256" key="1">
    <source>
        <dbReference type="SAM" id="MobiDB-lite"/>
    </source>
</evidence>
<dbReference type="OrthoDB" id="2403182at2759"/>
<comment type="caution">
    <text evidence="2">The sequence shown here is derived from an EMBL/GenBank/DDBJ whole genome shotgun (WGS) entry which is preliminary data.</text>
</comment>
<reference evidence="2" key="1">
    <citation type="submission" date="2021-02" db="EMBL/GenBank/DDBJ databases">
        <authorList>
            <person name="Nowell W R."/>
        </authorList>
    </citation>
    <scope>NUCLEOTIDE SEQUENCE</scope>
</reference>
<evidence type="ECO:0000313" key="2">
    <source>
        <dbReference type="EMBL" id="CAF1472304.1"/>
    </source>
</evidence>
<gene>
    <name evidence="2" type="ORF">EDS130_LOCUS40876</name>
</gene>
<dbReference type="AlphaFoldDB" id="A0A815R641"/>
<dbReference type="Proteomes" id="UP000663852">
    <property type="component" value="Unassembled WGS sequence"/>
</dbReference>
<name>A0A815R641_ADIRI</name>
<protein>
    <submittedName>
        <fullName evidence="2">Uncharacterized protein</fullName>
    </submittedName>
</protein>